<sequence>MIGSCLRSRILGVAQKPGKIAVRRGAYKQSEGDGVRDELEIDRADRQAAAANRAVLVIAVAQLLGTSLWFSANGAMRELQASWHLSASGIGWLTNATQAGFIVGTLLSATTGIADRVPTSRVFALCGLIGAALNALFALCSAGLGSALVFRFGVGVALAGIYPLGMKLLVSWAPGRAAQTLALLVAMLTLGTASVHAIRAAFSSVPWQTVVLASSGLAVVGASLVFMLGEGPHARAGAARRPALSGGVWEVIRIREFRAAAFGYFGHMWELYAFWTLTPLFVQHALTGAVQPSASAVAFWSFAIIGIGAAGCVLGGMLSRSAGSARTAALALATSGTLCAVYPLASTLGASLQLALLLVWGVSVVADSPQFSALSVRACPADKIGGALTLQNSFGFFLSACSILWSTSAYHALDVHVAWLLLPGPVLGLIAMTPLLAKKPRW</sequence>
<keyword evidence="3 4" id="KW-0472">Membrane</keyword>
<feature type="transmembrane region" description="Helical" evidence="4">
    <location>
        <begin position="207"/>
        <end position="228"/>
    </location>
</feature>
<feature type="transmembrane region" description="Helical" evidence="4">
    <location>
        <begin position="181"/>
        <end position="201"/>
    </location>
</feature>
<organism evidence="6 7">
    <name type="scientific">Paraburkholderia solitsugae</name>
    <dbReference type="NCBI Taxonomy" id="2675748"/>
    <lineage>
        <taxon>Bacteria</taxon>
        <taxon>Pseudomonadati</taxon>
        <taxon>Pseudomonadota</taxon>
        <taxon>Betaproteobacteria</taxon>
        <taxon>Burkholderiales</taxon>
        <taxon>Burkholderiaceae</taxon>
        <taxon>Paraburkholderia</taxon>
    </lineage>
</organism>
<evidence type="ECO:0000256" key="1">
    <source>
        <dbReference type="ARBA" id="ARBA00022692"/>
    </source>
</evidence>
<dbReference type="PANTHER" id="PTHR23521">
    <property type="entry name" value="TRANSPORTER MFS SUPERFAMILY"/>
    <property type="match status" value="1"/>
</dbReference>
<dbReference type="SUPFAM" id="SSF103473">
    <property type="entry name" value="MFS general substrate transporter"/>
    <property type="match status" value="1"/>
</dbReference>
<dbReference type="Proteomes" id="UP000652198">
    <property type="component" value="Unassembled WGS sequence"/>
</dbReference>
<dbReference type="PROSITE" id="PS50850">
    <property type="entry name" value="MFS"/>
    <property type="match status" value="1"/>
</dbReference>
<dbReference type="PANTHER" id="PTHR23521:SF3">
    <property type="entry name" value="MFS TRANSPORTER"/>
    <property type="match status" value="1"/>
</dbReference>
<dbReference type="InterPro" id="IPR011701">
    <property type="entry name" value="MFS"/>
</dbReference>
<proteinExistence type="predicted"/>
<keyword evidence="7" id="KW-1185">Reference proteome</keyword>
<dbReference type="Gene3D" id="1.20.1250.20">
    <property type="entry name" value="MFS general substrate transporter like domains"/>
    <property type="match status" value="1"/>
</dbReference>
<feature type="domain" description="Major facilitator superfamily (MFS) profile" evidence="5">
    <location>
        <begin position="54"/>
        <end position="441"/>
    </location>
</feature>
<keyword evidence="2 4" id="KW-1133">Transmembrane helix</keyword>
<name>A0ABX2BQ31_9BURK</name>
<reference evidence="6 7" key="1">
    <citation type="submission" date="2019-11" db="EMBL/GenBank/DDBJ databases">
        <title>Metabolism of dissolved organic matter in forest soils.</title>
        <authorList>
            <person name="Cyle K.T."/>
            <person name="Wilhelm R.C."/>
            <person name="Martinez C.E."/>
        </authorList>
    </citation>
    <scope>NUCLEOTIDE SEQUENCE [LARGE SCALE GENOMIC DNA]</scope>
    <source>
        <strain evidence="6 7">1N</strain>
    </source>
</reference>
<feature type="transmembrane region" description="Helical" evidence="4">
    <location>
        <begin position="90"/>
        <end position="110"/>
    </location>
</feature>
<comment type="caution">
    <text evidence="6">The sequence shown here is derived from an EMBL/GenBank/DDBJ whole genome shotgun (WGS) entry which is preliminary data.</text>
</comment>
<evidence type="ECO:0000256" key="3">
    <source>
        <dbReference type="ARBA" id="ARBA00023136"/>
    </source>
</evidence>
<dbReference type="InterPro" id="IPR036259">
    <property type="entry name" value="MFS_trans_sf"/>
</dbReference>
<evidence type="ECO:0000313" key="7">
    <source>
        <dbReference type="Proteomes" id="UP000652198"/>
    </source>
</evidence>
<feature type="transmembrane region" description="Helical" evidence="4">
    <location>
        <begin position="50"/>
        <end position="70"/>
    </location>
</feature>
<keyword evidence="1 4" id="KW-0812">Transmembrane</keyword>
<evidence type="ECO:0000259" key="5">
    <source>
        <dbReference type="PROSITE" id="PS50850"/>
    </source>
</evidence>
<evidence type="ECO:0000256" key="4">
    <source>
        <dbReference type="SAM" id="Phobius"/>
    </source>
</evidence>
<feature type="transmembrane region" description="Helical" evidence="4">
    <location>
        <begin position="150"/>
        <end position="169"/>
    </location>
</feature>
<feature type="transmembrane region" description="Helical" evidence="4">
    <location>
        <begin position="350"/>
        <end position="366"/>
    </location>
</feature>
<dbReference type="EMBL" id="WOEY01000066">
    <property type="protein sequence ID" value="NPT43014.1"/>
    <property type="molecule type" value="Genomic_DNA"/>
</dbReference>
<dbReference type="Pfam" id="PF07690">
    <property type="entry name" value="MFS_1"/>
    <property type="match status" value="1"/>
</dbReference>
<protein>
    <submittedName>
        <fullName evidence="6">MFS transporter</fullName>
    </submittedName>
</protein>
<feature type="transmembrane region" description="Helical" evidence="4">
    <location>
        <begin position="122"/>
        <end position="144"/>
    </location>
</feature>
<feature type="transmembrane region" description="Helical" evidence="4">
    <location>
        <begin position="417"/>
        <end position="437"/>
    </location>
</feature>
<dbReference type="InterPro" id="IPR020846">
    <property type="entry name" value="MFS_dom"/>
</dbReference>
<feature type="transmembrane region" description="Helical" evidence="4">
    <location>
        <begin position="297"/>
        <end position="318"/>
    </location>
</feature>
<gene>
    <name evidence="6" type="ORF">GNZ12_17180</name>
</gene>
<accession>A0ABX2BQ31</accession>
<evidence type="ECO:0000256" key="2">
    <source>
        <dbReference type="ARBA" id="ARBA00022989"/>
    </source>
</evidence>
<feature type="transmembrane region" description="Helical" evidence="4">
    <location>
        <begin position="259"/>
        <end position="277"/>
    </location>
</feature>
<evidence type="ECO:0000313" key="6">
    <source>
        <dbReference type="EMBL" id="NPT43014.1"/>
    </source>
</evidence>